<name>A0A8J5D2T9_CHIOP</name>
<dbReference type="AlphaFoldDB" id="A0A8J5D2T9"/>
<keyword evidence="3" id="KW-1185">Reference proteome</keyword>
<evidence type="ECO:0000313" key="3">
    <source>
        <dbReference type="Proteomes" id="UP000770661"/>
    </source>
</evidence>
<dbReference type="Proteomes" id="UP000770661">
    <property type="component" value="Unassembled WGS sequence"/>
</dbReference>
<organism evidence="2 3">
    <name type="scientific">Chionoecetes opilio</name>
    <name type="common">Atlantic snow crab</name>
    <name type="synonym">Cancer opilio</name>
    <dbReference type="NCBI Taxonomy" id="41210"/>
    <lineage>
        <taxon>Eukaryota</taxon>
        <taxon>Metazoa</taxon>
        <taxon>Ecdysozoa</taxon>
        <taxon>Arthropoda</taxon>
        <taxon>Crustacea</taxon>
        <taxon>Multicrustacea</taxon>
        <taxon>Malacostraca</taxon>
        <taxon>Eumalacostraca</taxon>
        <taxon>Eucarida</taxon>
        <taxon>Decapoda</taxon>
        <taxon>Pleocyemata</taxon>
        <taxon>Brachyura</taxon>
        <taxon>Eubrachyura</taxon>
        <taxon>Majoidea</taxon>
        <taxon>Majidae</taxon>
        <taxon>Chionoecetes</taxon>
    </lineage>
</organism>
<feature type="compositionally biased region" description="Low complexity" evidence="1">
    <location>
        <begin position="161"/>
        <end position="172"/>
    </location>
</feature>
<gene>
    <name evidence="2" type="ORF">GWK47_034676</name>
</gene>
<proteinExistence type="predicted"/>
<evidence type="ECO:0000313" key="2">
    <source>
        <dbReference type="EMBL" id="KAG0727427.1"/>
    </source>
</evidence>
<dbReference type="EMBL" id="JACEEZ010003421">
    <property type="protein sequence ID" value="KAG0727427.1"/>
    <property type="molecule type" value="Genomic_DNA"/>
</dbReference>
<reference evidence="2" key="1">
    <citation type="submission" date="2020-07" db="EMBL/GenBank/DDBJ databases">
        <title>The High-quality genome of the commercially important snow crab, Chionoecetes opilio.</title>
        <authorList>
            <person name="Jeong J.-H."/>
            <person name="Ryu S."/>
        </authorList>
    </citation>
    <scope>NUCLEOTIDE SEQUENCE</scope>
    <source>
        <strain evidence="2">MADBK_172401_WGS</strain>
        <tissue evidence="2">Digestive gland</tissue>
    </source>
</reference>
<feature type="region of interest" description="Disordered" evidence="1">
    <location>
        <begin position="127"/>
        <end position="217"/>
    </location>
</feature>
<dbReference type="OrthoDB" id="6362996at2759"/>
<sequence>MEQLEVMPVSSRVVCLNAPHLKSLCVFEALSRTLGCYYNHHRPQIVSCHGKVRLPVPRITRIRGHTTHAHTPGEAPTLHTLLQMGTYLVFHLSDWTQVQQCHLVLNGIEKVPRSDVPPNIVLERLDSSTTASRLLPPEGEVQTNLTPSEPVTSDPPTHQNHSTTKSTTKHTTLASVSERVSCAIRSLGLEHRHNSENNRNTSSKTKQMDSQGGTRAL</sequence>
<feature type="compositionally biased region" description="Polar residues" evidence="1">
    <location>
        <begin position="197"/>
        <end position="217"/>
    </location>
</feature>
<comment type="caution">
    <text evidence="2">The sequence shown here is derived from an EMBL/GenBank/DDBJ whole genome shotgun (WGS) entry which is preliminary data.</text>
</comment>
<protein>
    <submittedName>
        <fullName evidence="2">Uncharacterized protein</fullName>
    </submittedName>
</protein>
<feature type="compositionally biased region" description="Polar residues" evidence="1">
    <location>
        <begin position="141"/>
        <end position="160"/>
    </location>
</feature>
<evidence type="ECO:0000256" key="1">
    <source>
        <dbReference type="SAM" id="MobiDB-lite"/>
    </source>
</evidence>
<accession>A0A8J5D2T9</accession>